<dbReference type="OrthoDB" id="6710521at2"/>
<feature type="transmembrane region" description="Helical" evidence="1">
    <location>
        <begin position="69"/>
        <end position="88"/>
    </location>
</feature>
<keyword evidence="1" id="KW-0812">Transmembrane</keyword>
<dbReference type="AlphaFoldDB" id="A0A1C4GVD4"/>
<dbReference type="InterPro" id="IPR021762">
    <property type="entry name" value="DUF3325"/>
</dbReference>
<dbReference type="Proteomes" id="UP000243661">
    <property type="component" value="Unassembled WGS sequence"/>
</dbReference>
<evidence type="ECO:0000313" key="2">
    <source>
        <dbReference type="EMBL" id="SCC72134.1"/>
    </source>
</evidence>
<keyword evidence="1" id="KW-1133">Transmembrane helix</keyword>
<keyword evidence="1" id="KW-0472">Membrane</keyword>
<feature type="transmembrane region" description="Helical" evidence="1">
    <location>
        <begin position="6"/>
        <end position="23"/>
    </location>
</feature>
<accession>A0A1C4GVD4</accession>
<sequence>MMFFFFIWSISSLGFFALASSMTKHQKQIFGHELNSQKTRYATIIGWALLIIVLMVCVVSGSVSNMISYWLGALTFAALFTGLCLSYLETKIKRIAMIIAILGTLSGLIDIL</sequence>
<evidence type="ECO:0000256" key="1">
    <source>
        <dbReference type="SAM" id="Phobius"/>
    </source>
</evidence>
<dbReference type="EMBL" id="FMBK01000007">
    <property type="protein sequence ID" value="SCC72134.1"/>
    <property type="molecule type" value="Genomic_DNA"/>
</dbReference>
<protein>
    <recommendedName>
        <fullName evidence="4">DUF3325 domain-containing protein</fullName>
    </recommendedName>
</protein>
<proteinExistence type="predicted"/>
<name>A0A1C4GVD4_9GAMM</name>
<gene>
    <name evidence="2" type="ORF">GA0116959_107172</name>
</gene>
<feature type="transmembrane region" description="Helical" evidence="1">
    <location>
        <begin position="44"/>
        <end position="63"/>
    </location>
</feature>
<dbReference type="RefSeq" id="WP_092719931.1">
    <property type="nucleotide sequence ID" value="NZ_FMBK01000007.1"/>
</dbReference>
<organism evidence="2 3">
    <name type="scientific">Acinetobacter albensis</name>
    <dbReference type="NCBI Taxonomy" id="1673609"/>
    <lineage>
        <taxon>Bacteria</taxon>
        <taxon>Pseudomonadati</taxon>
        <taxon>Pseudomonadota</taxon>
        <taxon>Gammaproteobacteria</taxon>
        <taxon>Moraxellales</taxon>
        <taxon>Moraxellaceae</taxon>
        <taxon>Acinetobacter</taxon>
    </lineage>
</organism>
<evidence type="ECO:0008006" key="4">
    <source>
        <dbReference type="Google" id="ProtNLM"/>
    </source>
</evidence>
<evidence type="ECO:0000313" key="3">
    <source>
        <dbReference type="Proteomes" id="UP000243661"/>
    </source>
</evidence>
<reference evidence="2 3" key="1">
    <citation type="submission" date="2016-08" db="EMBL/GenBank/DDBJ databases">
        <authorList>
            <person name="Seilhamer J.J."/>
        </authorList>
    </citation>
    <scope>NUCLEOTIDE SEQUENCE [LARGE SCALE GENOMIC DNA]</scope>
    <source>
        <strain evidence="2 3">ANC 4874</strain>
    </source>
</reference>
<dbReference type="Pfam" id="PF11804">
    <property type="entry name" value="DUF3325"/>
    <property type="match status" value="1"/>
</dbReference>